<reference evidence="1" key="1">
    <citation type="submission" date="2021-01" db="EMBL/GenBank/DDBJ databases">
        <authorList>
            <person name="Corre E."/>
            <person name="Pelletier E."/>
            <person name="Niang G."/>
            <person name="Scheremetjew M."/>
            <person name="Finn R."/>
            <person name="Kale V."/>
            <person name="Holt S."/>
            <person name="Cochrane G."/>
            <person name="Meng A."/>
            <person name="Brown T."/>
            <person name="Cohen L."/>
        </authorList>
    </citation>
    <scope>NUCLEOTIDE SEQUENCE</scope>
    <source>
        <strain evidence="1">CCAP 955/1</strain>
    </source>
</reference>
<sequence>MEDLMLHYNYTEMIHVEADNMIYGKYTSLLPVLRSGYQGMAATPLNAHVSFITASVMWISSFDALYEFNNFLLALGVNSDAQWDNYLTWLRPYGCCKPGGIAPDKDGNGIKPFAVNEMSMLAYYHEIKPIQFKIFPVVPAYPYMLNRHVINMSHFGPGGEQVGPATGHGVWDPNSWGQLIGGTATKRGRDKGFTDSSHIAGQAIRMNQCKLEMLCGNQTISPYAEPPVLSSGSTISSIGGSDSSNITSVVDIHTLSASDKVAWQWWLDHQETQCYTAPFVRCGDSPIWTPLWNLHVHSKHTQDYKSVACPCPGRDT</sequence>
<dbReference type="AlphaFoldDB" id="A0A7S3HGY2"/>
<evidence type="ECO:0000313" key="1">
    <source>
        <dbReference type="EMBL" id="CAE0295017.1"/>
    </source>
</evidence>
<organism evidence="1">
    <name type="scientific">Spumella elongata</name>
    <dbReference type="NCBI Taxonomy" id="89044"/>
    <lineage>
        <taxon>Eukaryota</taxon>
        <taxon>Sar</taxon>
        <taxon>Stramenopiles</taxon>
        <taxon>Ochrophyta</taxon>
        <taxon>Chrysophyceae</taxon>
        <taxon>Chromulinales</taxon>
        <taxon>Chromulinaceae</taxon>
        <taxon>Spumella</taxon>
    </lineage>
</organism>
<protein>
    <submittedName>
        <fullName evidence="1">Uncharacterized protein</fullName>
    </submittedName>
</protein>
<name>A0A7S3HGY2_9STRA</name>
<accession>A0A7S3HGY2</accession>
<gene>
    <name evidence="1" type="ORF">SELO1098_LOCUS23869</name>
</gene>
<proteinExistence type="predicted"/>
<dbReference type="EMBL" id="HBIC01046769">
    <property type="protein sequence ID" value="CAE0295017.1"/>
    <property type="molecule type" value="Transcribed_RNA"/>
</dbReference>